<gene>
    <name evidence="2" type="ORF">POPTR_001G364800</name>
</gene>
<reference evidence="2 3" key="1">
    <citation type="journal article" date="2006" name="Science">
        <title>The genome of black cottonwood, Populus trichocarpa (Torr. &amp; Gray).</title>
        <authorList>
            <person name="Tuskan G.A."/>
            <person name="Difazio S."/>
            <person name="Jansson S."/>
            <person name="Bohlmann J."/>
            <person name="Grigoriev I."/>
            <person name="Hellsten U."/>
            <person name="Putnam N."/>
            <person name="Ralph S."/>
            <person name="Rombauts S."/>
            <person name="Salamov A."/>
            <person name="Schein J."/>
            <person name="Sterck L."/>
            <person name="Aerts A."/>
            <person name="Bhalerao R.R."/>
            <person name="Bhalerao R.P."/>
            <person name="Blaudez D."/>
            <person name="Boerjan W."/>
            <person name="Brun A."/>
            <person name="Brunner A."/>
            <person name="Busov V."/>
            <person name="Campbell M."/>
            <person name="Carlson J."/>
            <person name="Chalot M."/>
            <person name="Chapman J."/>
            <person name="Chen G.L."/>
            <person name="Cooper D."/>
            <person name="Coutinho P.M."/>
            <person name="Couturier J."/>
            <person name="Covert S."/>
            <person name="Cronk Q."/>
            <person name="Cunningham R."/>
            <person name="Davis J."/>
            <person name="Degroeve S."/>
            <person name="Dejardin A."/>
            <person name="Depamphilis C."/>
            <person name="Detter J."/>
            <person name="Dirks B."/>
            <person name="Dubchak I."/>
            <person name="Duplessis S."/>
            <person name="Ehlting J."/>
            <person name="Ellis B."/>
            <person name="Gendler K."/>
            <person name="Goodstein D."/>
            <person name="Gribskov M."/>
            <person name="Grimwood J."/>
            <person name="Groover A."/>
            <person name="Gunter L."/>
            <person name="Hamberger B."/>
            <person name="Heinze B."/>
            <person name="Helariutta Y."/>
            <person name="Henrissat B."/>
            <person name="Holligan D."/>
            <person name="Holt R."/>
            <person name="Huang W."/>
            <person name="Islam-Faridi N."/>
            <person name="Jones S."/>
            <person name="Jones-Rhoades M."/>
            <person name="Jorgensen R."/>
            <person name="Joshi C."/>
            <person name="Kangasjarvi J."/>
            <person name="Karlsson J."/>
            <person name="Kelleher C."/>
            <person name="Kirkpatrick R."/>
            <person name="Kirst M."/>
            <person name="Kohler A."/>
            <person name="Kalluri U."/>
            <person name="Larimer F."/>
            <person name="Leebens-Mack J."/>
            <person name="Leple J.C."/>
            <person name="Locascio P."/>
            <person name="Lou Y."/>
            <person name="Lucas S."/>
            <person name="Martin F."/>
            <person name="Montanini B."/>
            <person name="Napoli C."/>
            <person name="Nelson D.R."/>
            <person name="Nelson C."/>
            <person name="Nieminen K."/>
            <person name="Nilsson O."/>
            <person name="Pereda V."/>
            <person name="Peter G."/>
            <person name="Philippe R."/>
            <person name="Pilate G."/>
            <person name="Poliakov A."/>
            <person name="Razumovskaya J."/>
            <person name="Richardson P."/>
            <person name="Rinaldi C."/>
            <person name="Ritland K."/>
            <person name="Rouze P."/>
            <person name="Ryaboy D."/>
            <person name="Schmutz J."/>
            <person name="Schrader J."/>
            <person name="Segerman B."/>
            <person name="Shin H."/>
            <person name="Siddiqui A."/>
            <person name="Sterky F."/>
            <person name="Terry A."/>
            <person name="Tsai C.J."/>
            <person name="Uberbacher E."/>
            <person name="Unneberg P."/>
            <person name="Vahala J."/>
            <person name="Wall K."/>
            <person name="Wessler S."/>
            <person name="Yang G."/>
            <person name="Yin T."/>
            <person name="Douglas C."/>
            <person name="Marra M."/>
            <person name="Sandberg G."/>
            <person name="Van de Peer Y."/>
            <person name="Rokhsar D."/>
        </authorList>
    </citation>
    <scope>NUCLEOTIDE SEQUENCE [LARGE SCALE GENOMIC DNA]</scope>
    <source>
        <strain evidence="3">cv. Nisqually</strain>
    </source>
</reference>
<dbReference type="AlphaFoldDB" id="A0A2K2C9F9"/>
<evidence type="ECO:0000313" key="2">
    <source>
        <dbReference type="EMBL" id="PNT58657.1"/>
    </source>
</evidence>
<feature type="region of interest" description="Disordered" evidence="1">
    <location>
        <begin position="1"/>
        <end position="42"/>
    </location>
</feature>
<organism evidence="2 3">
    <name type="scientific">Populus trichocarpa</name>
    <name type="common">Western balsam poplar</name>
    <name type="synonym">Populus balsamifera subsp. trichocarpa</name>
    <dbReference type="NCBI Taxonomy" id="3694"/>
    <lineage>
        <taxon>Eukaryota</taxon>
        <taxon>Viridiplantae</taxon>
        <taxon>Streptophyta</taxon>
        <taxon>Embryophyta</taxon>
        <taxon>Tracheophyta</taxon>
        <taxon>Spermatophyta</taxon>
        <taxon>Magnoliopsida</taxon>
        <taxon>eudicotyledons</taxon>
        <taxon>Gunneridae</taxon>
        <taxon>Pentapetalae</taxon>
        <taxon>rosids</taxon>
        <taxon>fabids</taxon>
        <taxon>Malpighiales</taxon>
        <taxon>Salicaceae</taxon>
        <taxon>Saliceae</taxon>
        <taxon>Populus</taxon>
    </lineage>
</organism>
<name>A0A2K2C9F9_POPTR</name>
<evidence type="ECO:0000313" key="3">
    <source>
        <dbReference type="Proteomes" id="UP000006729"/>
    </source>
</evidence>
<accession>A0A2K2C9F9</accession>
<feature type="compositionally biased region" description="Basic residues" evidence="1">
    <location>
        <begin position="26"/>
        <end position="42"/>
    </location>
</feature>
<proteinExistence type="predicted"/>
<evidence type="ECO:0000256" key="1">
    <source>
        <dbReference type="SAM" id="MobiDB-lite"/>
    </source>
</evidence>
<feature type="compositionally biased region" description="Low complexity" evidence="1">
    <location>
        <begin position="1"/>
        <end position="20"/>
    </location>
</feature>
<dbReference type="InParanoid" id="A0A2K2C9F9"/>
<sequence length="130" mass="15298">MHESSSMRSSNNSSGDNGRQSTKETKKNKKKRRTTRGNRYHHHLRCFISETKLETERRRTNRRRKKRIYRGYTGWERTEANQEIKKAKEKNRARGGSVVRPAQHAIAFILLPGKCLKLCKIIHQHCALEI</sequence>
<dbReference type="Proteomes" id="UP000006729">
    <property type="component" value="Chromosome 1"/>
</dbReference>
<dbReference type="EMBL" id="CM009290">
    <property type="protein sequence ID" value="PNT58657.1"/>
    <property type="molecule type" value="Genomic_DNA"/>
</dbReference>
<keyword evidence="3" id="KW-1185">Reference proteome</keyword>
<protein>
    <submittedName>
        <fullName evidence="2">Uncharacterized protein</fullName>
    </submittedName>
</protein>